<reference evidence="2" key="1">
    <citation type="submission" date="2020-06" db="EMBL/GenBank/DDBJ databases">
        <title>WGS assembly of Ceratodon purpureus strain R40.</title>
        <authorList>
            <person name="Carey S.B."/>
            <person name="Jenkins J."/>
            <person name="Shu S."/>
            <person name="Lovell J.T."/>
            <person name="Sreedasyam A."/>
            <person name="Maumus F."/>
            <person name="Tiley G.P."/>
            <person name="Fernandez-Pozo N."/>
            <person name="Barry K."/>
            <person name="Chen C."/>
            <person name="Wang M."/>
            <person name="Lipzen A."/>
            <person name="Daum C."/>
            <person name="Saski C.A."/>
            <person name="Payton A.C."/>
            <person name="Mcbreen J.C."/>
            <person name="Conrad R.E."/>
            <person name="Kollar L.M."/>
            <person name="Olsson S."/>
            <person name="Huttunen S."/>
            <person name="Landis J.B."/>
            <person name="Wickett N.J."/>
            <person name="Johnson M.G."/>
            <person name="Rensing S.A."/>
            <person name="Grimwood J."/>
            <person name="Schmutz J."/>
            <person name="Mcdaniel S.F."/>
        </authorList>
    </citation>
    <scope>NUCLEOTIDE SEQUENCE</scope>
    <source>
        <strain evidence="2">R40</strain>
    </source>
</reference>
<keyword evidence="3" id="KW-1185">Reference proteome</keyword>
<protein>
    <recommendedName>
        <fullName evidence="1">Calcineurin-like phosphoesterase domain-containing protein</fullName>
    </recommendedName>
</protein>
<evidence type="ECO:0000313" key="2">
    <source>
        <dbReference type="EMBL" id="KAG0593180.1"/>
    </source>
</evidence>
<dbReference type="Pfam" id="PF00149">
    <property type="entry name" value="Metallophos"/>
    <property type="match status" value="1"/>
</dbReference>
<dbReference type="PANTHER" id="PTHR47474:SF1">
    <property type="entry name" value="TYROSINE-PROTEIN PHOSPHATASE RLPH2"/>
    <property type="match status" value="1"/>
</dbReference>
<evidence type="ECO:0000259" key="1">
    <source>
        <dbReference type="Pfam" id="PF00149"/>
    </source>
</evidence>
<dbReference type="AlphaFoldDB" id="A0A8T0JB93"/>
<dbReference type="Gene3D" id="3.60.21.10">
    <property type="match status" value="1"/>
</dbReference>
<dbReference type="SUPFAM" id="SSF56300">
    <property type="entry name" value="Metallo-dependent phosphatases"/>
    <property type="match status" value="1"/>
</dbReference>
<dbReference type="Proteomes" id="UP000822688">
    <property type="component" value="Chromosome 1"/>
</dbReference>
<feature type="domain" description="Calcineurin-like phosphoesterase" evidence="1">
    <location>
        <begin position="90"/>
        <end position="193"/>
    </location>
</feature>
<dbReference type="GO" id="GO:0016787">
    <property type="term" value="F:hydrolase activity"/>
    <property type="evidence" value="ECO:0007669"/>
    <property type="project" value="InterPro"/>
</dbReference>
<proteinExistence type="predicted"/>
<accession>A0A8T0JB93</accession>
<organism evidence="2 3">
    <name type="scientific">Ceratodon purpureus</name>
    <name type="common">Fire moss</name>
    <name type="synonym">Dicranum purpureum</name>
    <dbReference type="NCBI Taxonomy" id="3225"/>
    <lineage>
        <taxon>Eukaryota</taxon>
        <taxon>Viridiplantae</taxon>
        <taxon>Streptophyta</taxon>
        <taxon>Embryophyta</taxon>
        <taxon>Bryophyta</taxon>
        <taxon>Bryophytina</taxon>
        <taxon>Bryopsida</taxon>
        <taxon>Dicranidae</taxon>
        <taxon>Pseudoditrichales</taxon>
        <taxon>Ditrichaceae</taxon>
        <taxon>Ceratodon</taxon>
    </lineage>
</organism>
<gene>
    <name evidence="2" type="ORF">KC19_1G309400</name>
</gene>
<dbReference type="InterPro" id="IPR029052">
    <property type="entry name" value="Metallo-depent_PP-like"/>
</dbReference>
<dbReference type="InterPro" id="IPR004843">
    <property type="entry name" value="Calcineurin-like_PHP"/>
</dbReference>
<comment type="caution">
    <text evidence="2">The sequence shown here is derived from an EMBL/GenBank/DDBJ whole genome shotgun (WGS) entry which is preliminary data.</text>
</comment>
<evidence type="ECO:0000313" key="3">
    <source>
        <dbReference type="Proteomes" id="UP000822688"/>
    </source>
</evidence>
<dbReference type="EMBL" id="CM026421">
    <property type="protein sequence ID" value="KAG0593180.1"/>
    <property type="molecule type" value="Genomic_DNA"/>
</dbReference>
<name>A0A8T0JB93_CERPU</name>
<sequence length="405" mass="45548">MTIAVNSGHGVNKEIIKLQIHSGFHSSVGARFGDASYMYSDASHVKESARQGIIPVDCEQLLRQDSESPRERNLKVEGLGKMVESKRVTICVGDVHGHLDQLRNLWRNLELKLGLEAFRSATVIFLGDYNDRGPDTKGVLEFLVSLPELYPEQRHVFLCGNHDFAFAAFLGVLPAPPGSHIEYSSTWEEFQPNEEREGWWAGPGQEGIHLQGRRWAGRMKNQYNTKRGEPYKCSIYDASTTFESYGVAHGDREGLIAAVPEKHKEFLRNLVWIHEQEGEETEDPETSYTKLIAVHAGLESKSVDHQMQMLKLKDSKLPRIEPLAGRRNVWNTPPDLAAQKVLVVSGHHGKLHFESNRLIIDESGGFDDRPIAAMILPARELVRDTDSLLESKSQEPRPQPVLVAH</sequence>
<dbReference type="PANTHER" id="PTHR47474">
    <property type="entry name" value="TYROSINE-PROTEIN PHOSPHATASE RLPH2"/>
    <property type="match status" value="1"/>
</dbReference>